<feature type="compositionally biased region" description="Pro residues" evidence="1">
    <location>
        <begin position="632"/>
        <end position="650"/>
    </location>
</feature>
<dbReference type="InterPro" id="IPR011009">
    <property type="entry name" value="Kinase-like_dom_sf"/>
</dbReference>
<dbReference type="PANTHER" id="PTHR13902">
    <property type="entry name" value="SERINE/THREONINE-PROTEIN KINASE WNK WITH NO LYSINE -RELATED"/>
    <property type="match status" value="1"/>
</dbReference>
<dbReference type="Proteomes" id="UP001175271">
    <property type="component" value="Unassembled WGS sequence"/>
</dbReference>
<dbReference type="Gene3D" id="3.30.200.20">
    <property type="entry name" value="Phosphorylase Kinase, domain 1"/>
    <property type="match status" value="1"/>
</dbReference>
<dbReference type="Pfam" id="PF00069">
    <property type="entry name" value="Pkinase"/>
    <property type="match status" value="1"/>
</dbReference>
<evidence type="ECO:0000259" key="2">
    <source>
        <dbReference type="PROSITE" id="PS50011"/>
    </source>
</evidence>
<feature type="compositionally biased region" description="Polar residues" evidence="1">
    <location>
        <begin position="579"/>
        <end position="588"/>
    </location>
</feature>
<accession>A0AA39IIP0</accession>
<evidence type="ECO:0000313" key="4">
    <source>
        <dbReference type="Proteomes" id="UP001175271"/>
    </source>
</evidence>
<evidence type="ECO:0000256" key="1">
    <source>
        <dbReference type="SAM" id="MobiDB-lite"/>
    </source>
</evidence>
<reference evidence="3" key="1">
    <citation type="submission" date="2023-06" db="EMBL/GenBank/DDBJ databases">
        <title>Genomic analysis of the entomopathogenic nematode Steinernema hermaphroditum.</title>
        <authorList>
            <person name="Schwarz E.M."/>
            <person name="Heppert J.K."/>
            <person name="Baniya A."/>
            <person name="Schwartz H.T."/>
            <person name="Tan C.-H."/>
            <person name="Antoshechkin I."/>
            <person name="Sternberg P.W."/>
            <person name="Goodrich-Blair H."/>
            <person name="Dillman A.R."/>
        </authorList>
    </citation>
    <scope>NUCLEOTIDE SEQUENCE</scope>
    <source>
        <strain evidence="3">PS9179</strain>
        <tissue evidence="3">Whole animal</tissue>
    </source>
</reference>
<keyword evidence="4" id="KW-1185">Reference proteome</keyword>
<dbReference type="SUPFAM" id="SSF56112">
    <property type="entry name" value="Protein kinase-like (PK-like)"/>
    <property type="match status" value="1"/>
</dbReference>
<comment type="caution">
    <text evidence="3">The sequence shown here is derived from an EMBL/GenBank/DDBJ whole genome shotgun (WGS) entry which is preliminary data.</text>
</comment>
<feature type="compositionally biased region" description="Low complexity" evidence="1">
    <location>
        <begin position="613"/>
        <end position="631"/>
    </location>
</feature>
<dbReference type="GO" id="GO:0005524">
    <property type="term" value="F:ATP binding"/>
    <property type="evidence" value="ECO:0007669"/>
    <property type="project" value="InterPro"/>
</dbReference>
<proteinExistence type="predicted"/>
<dbReference type="InterPro" id="IPR000719">
    <property type="entry name" value="Prot_kinase_dom"/>
</dbReference>
<gene>
    <name evidence="3" type="ORF">QR680_008592</name>
</gene>
<feature type="region of interest" description="Disordered" evidence="1">
    <location>
        <begin position="1"/>
        <end position="127"/>
    </location>
</feature>
<feature type="compositionally biased region" description="Acidic residues" evidence="1">
    <location>
        <begin position="734"/>
        <end position="747"/>
    </location>
</feature>
<dbReference type="EMBL" id="JAUCMV010000001">
    <property type="protein sequence ID" value="KAK0424286.1"/>
    <property type="molecule type" value="Genomic_DNA"/>
</dbReference>
<dbReference type="FunFam" id="3.30.200.20:FF:000607">
    <property type="entry name" value="Nuclear receptor-binding protein 2a"/>
    <property type="match status" value="1"/>
</dbReference>
<feature type="compositionally biased region" description="Low complexity" evidence="1">
    <location>
        <begin position="1"/>
        <end position="39"/>
    </location>
</feature>
<feature type="compositionally biased region" description="Low complexity" evidence="1">
    <location>
        <begin position="85"/>
        <end position="104"/>
    </location>
</feature>
<dbReference type="Gene3D" id="1.10.510.10">
    <property type="entry name" value="Transferase(Phosphotransferase) domain 1"/>
    <property type="match status" value="1"/>
</dbReference>
<feature type="domain" description="Protein kinase" evidence="2">
    <location>
        <begin position="149"/>
        <end position="462"/>
    </location>
</feature>
<dbReference type="AlphaFoldDB" id="A0AA39IIP0"/>
<protein>
    <recommendedName>
        <fullName evidence="2">Protein kinase domain-containing protein</fullName>
    </recommendedName>
</protein>
<feature type="compositionally biased region" description="Basic and acidic residues" evidence="1">
    <location>
        <begin position="105"/>
        <end position="114"/>
    </location>
</feature>
<dbReference type="PROSITE" id="PS50011">
    <property type="entry name" value="PROTEIN_KINASE_DOM"/>
    <property type="match status" value="1"/>
</dbReference>
<dbReference type="InterPro" id="IPR050588">
    <property type="entry name" value="WNK_Ser-Thr_kinase"/>
</dbReference>
<sequence length="790" mass="83764">MSSSGEEAAEASKTTETECSTDPQPPSVASTASSIATAVQSDSVNPDAAAADASAPDAAAAPPDASEKAEDSGTPKANPTGSRPSSTSTDATQTASSAATTDATAKGKNEKDSDSEGDGAEEGAVPLRRKTSVFEILEESPCKRWSKRREQVKQRDVPGIDGAYLAMDNETGNEVVWNEVQFSERKNFRAQEEKINQVFDNLQRLVHANLVKFHKYWTDAKSEKPRIIFITEYMSAGCMSRCLQRTRKSGSNPSVKAWKKWITQILSALNYLHSCNPPIVHGNITCDTVFIQGNGLIKIGCVAPTAIHHHVKTFRENIKNMHYIAPEYDLSTPEADIYSFGICALEMAVVGGLASCGSSAAVANGVANATEKTAEKAAEKAEKTEKESSAEKPAEKMDEKVAEKVEKTVTVASENTHITQEMIQKGLESLDDPMQRMFIESCLDPDPKSRPTARQLLLHTVLFEVISLKLLAAHRLVDSSLHENLSEDNLRISEPQRIAAASKLKDMSYSDVPGFQVSLDKFLEDVAQGIYPLTAFAPLAHPPPLKLTTDSSSPGLVDCAATGNATGSVAAAPETMTTSATAPNITGNAPSEAAPPPAAPSKKPSEGATDQVNGFSAGASSNGGASATPAAEAPPPVAGAPPGTASPPPGETRSVINMKATITDSTSLTLLFQLDDDMNRQLTTEISEADTAEKLVEELLLHGFIAEHDSERICGELAKLLAPTPPSSIHNGDVEELPESECADDAAELNGEPENCSEPAEKRPESPSLPSIGNAVPPDSVIEVKEEAKT</sequence>
<feature type="compositionally biased region" description="Low complexity" evidence="1">
    <location>
        <begin position="46"/>
        <end position="64"/>
    </location>
</feature>
<feature type="region of interest" description="Disordered" evidence="1">
    <location>
        <begin position="376"/>
        <end position="400"/>
    </location>
</feature>
<feature type="region of interest" description="Disordered" evidence="1">
    <location>
        <begin position="579"/>
        <end position="653"/>
    </location>
</feature>
<evidence type="ECO:0000313" key="3">
    <source>
        <dbReference type="EMBL" id="KAK0424286.1"/>
    </source>
</evidence>
<dbReference type="GO" id="GO:0004672">
    <property type="term" value="F:protein kinase activity"/>
    <property type="evidence" value="ECO:0007669"/>
    <property type="project" value="InterPro"/>
</dbReference>
<feature type="compositionally biased region" description="Polar residues" evidence="1">
    <location>
        <begin position="75"/>
        <end position="84"/>
    </location>
</feature>
<organism evidence="3 4">
    <name type="scientific">Steinernema hermaphroditum</name>
    <dbReference type="NCBI Taxonomy" id="289476"/>
    <lineage>
        <taxon>Eukaryota</taxon>
        <taxon>Metazoa</taxon>
        <taxon>Ecdysozoa</taxon>
        <taxon>Nematoda</taxon>
        <taxon>Chromadorea</taxon>
        <taxon>Rhabditida</taxon>
        <taxon>Tylenchina</taxon>
        <taxon>Panagrolaimomorpha</taxon>
        <taxon>Strongyloidoidea</taxon>
        <taxon>Steinernematidae</taxon>
        <taxon>Steinernema</taxon>
    </lineage>
</organism>
<name>A0AA39IIP0_9BILA</name>
<feature type="region of interest" description="Disordered" evidence="1">
    <location>
        <begin position="724"/>
        <end position="790"/>
    </location>
</feature>